<protein>
    <recommendedName>
        <fullName evidence="5">ATP-dependent RNA helicase</fullName>
        <ecNumber evidence="5">3.6.4.13</ecNumber>
    </recommendedName>
</protein>
<evidence type="ECO:0000256" key="5">
    <source>
        <dbReference type="RuleBase" id="RU365068"/>
    </source>
</evidence>
<feature type="region of interest" description="Disordered" evidence="6">
    <location>
        <begin position="333"/>
        <end position="354"/>
    </location>
</feature>
<feature type="compositionally biased region" description="Basic and acidic residues" evidence="6">
    <location>
        <begin position="343"/>
        <end position="354"/>
    </location>
</feature>
<evidence type="ECO:0000313" key="9">
    <source>
        <dbReference type="EMBL" id="PWN20578.1"/>
    </source>
</evidence>
<accession>A0A316U6Y2</accession>
<keyword evidence="10" id="KW-1185">Reference proteome</keyword>
<dbReference type="Gene3D" id="3.40.50.300">
    <property type="entry name" value="P-loop containing nucleotide triphosphate hydrolases"/>
    <property type="match status" value="2"/>
</dbReference>
<dbReference type="OrthoDB" id="10256233at2759"/>
<evidence type="ECO:0000256" key="2">
    <source>
        <dbReference type="ARBA" id="ARBA00022801"/>
    </source>
</evidence>
<evidence type="ECO:0000256" key="1">
    <source>
        <dbReference type="ARBA" id="ARBA00022741"/>
    </source>
</evidence>
<organism evidence="9 10">
    <name type="scientific">Pseudomicrostroma glucosiphilum</name>
    <dbReference type="NCBI Taxonomy" id="1684307"/>
    <lineage>
        <taxon>Eukaryota</taxon>
        <taxon>Fungi</taxon>
        <taxon>Dikarya</taxon>
        <taxon>Basidiomycota</taxon>
        <taxon>Ustilaginomycotina</taxon>
        <taxon>Exobasidiomycetes</taxon>
        <taxon>Microstromatales</taxon>
        <taxon>Microstromatales incertae sedis</taxon>
        <taxon>Pseudomicrostroma</taxon>
    </lineage>
</organism>
<dbReference type="InterPro" id="IPR014001">
    <property type="entry name" value="Helicase_ATP-bd"/>
</dbReference>
<feature type="region of interest" description="Disordered" evidence="6">
    <location>
        <begin position="787"/>
        <end position="818"/>
    </location>
</feature>
<dbReference type="GO" id="GO:0005524">
    <property type="term" value="F:ATP binding"/>
    <property type="evidence" value="ECO:0007669"/>
    <property type="project" value="UniProtKB-UniRule"/>
</dbReference>
<dbReference type="InterPro" id="IPR001650">
    <property type="entry name" value="Helicase_C-like"/>
</dbReference>
<evidence type="ECO:0000256" key="4">
    <source>
        <dbReference type="ARBA" id="ARBA00022884"/>
    </source>
</evidence>
<evidence type="ECO:0000256" key="6">
    <source>
        <dbReference type="SAM" id="MobiDB-lite"/>
    </source>
</evidence>
<dbReference type="SMART" id="SM00490">
    <property type="entry name" value="HELICc"/>
    <property type="match status" value="1"/>
</dbReference>
<dbReference type="EMBL" id="KZ819327">
    <property type="protein sequence ID" value="PWN20578.1"/>
    <property type="molecule type" value="Genomic_DNA"/>
</dbReference>
<evidence type="ECO:0000256" key="3">
    <source>
        <dbReference type="ARBA" id="ARBA00022840"/>
    </source>
</evidence>
<comment type="domain">
    <text evidence="5">The Q motif is unique to and characteristic of the DEAD box family of RNA helicases and controls ATP binding and hydrolysis.</text>
</comment>
<dbReference type="GeneID" id="37014208"/>
<reference evidence="9 10" key="1">
    <citation type="journal article" date="2018" name="Mol. Biol. Evol.">
        <title>Broad Genomic Sampling Reveals a Smut Pathogenic Ancestry of the Fungal Clade Ustilaginomycotina.</title>
        <authorList>
            <person name="Kijpornyongpan T."/>
            <person name="Mondo S.J."/>
            <person name="Barry K."/>
            <person name="Sandor L."/>
            <person name="Lee J."/>
            <person name="Lipzen A."/>
            <person name="Pangilinan J."/>
            <person name="LaButti K."/>
            <person name="Hainaut M."/>
            <person name="Henrissat B."/>
            <person name="Grigoriev I.V."/>
            <person name="Spatafora J.W."/>
            <person name="Aime M.C."/>
        </authorList>
    </citation>
    <scope>NUCLEOTIDE SEQUENCE [LARGE SCALE GENOMIC DNA]</scope>
    <source>
        <strain evidence="9 10">MCA 4718</strain>
    </source>
</reference>
<keyword evidence="4 5" id="KW-0694">RNA-binding</keyword>
<evidence type="ECO:0000259" key="7">
    <source>
        <dbReference type="PROSITE" id="PS51192"/>
    </source>
</evidence>
<dbReference type="EC" id="3.6.4.13" evidence="5"/>
<dbReference type="SMART" id="SM00487">
    <property type="entry name" value="DEXDc"/>
    <property type="match status" value="1"/>
</dbReference>
<feature type="domain" description="Helicase ATP-binding" evidence="7">
    <location>
        <begin position="146"/>
        <end position="415"/>
    </location>
</feature>
<keyword evidence="1 5" id="KW-0547">Nucleotide-binding</keyword>
<gene>
    <name evidence="9" type="ORF">BCV69DRAFT_282787</name>
</gene>
<keyword evidence="2 5" id="KW-0378">Hydrolase</keyword>
<dbReference type="SUPFAM" id="SSF52540">
    <property type="entry name" value="P-loop containing nucleoside triphosphate hydrolases"/>
    <property type="match status" value="2"/>
</dbReference>
<feature type="region of interest" description="Disordered" evidence="6">
    <location>
        <begin position="512"/>
        <end position="543"/>
    </location>
</feature>
<dbReference type="Pfam" id="PF00271">
    <property type="entry name" value="Helicase_C"/>
    <property type="match status" value="1"/>
</dbReference>
<dbReference type="STRING" id="1684307.A0A316U6Y2"/>
<dbReference type="GO" id="GO:0003724">
    <property type="term" value="F:RNA helicase activity"/>
    <property type="evidence" value="ECO:0007669"/>
    <property type="project" value="UniProtKB-EC"/>
</dbReference>
<comment type="function">
    <text evidence="5">RNA helicase.</text>
</comment>
<evidence type="ECO:0000313" key="10">
    <source>
        <dbReference type="Proteomes" id="UP000245942"/>
    </source>
</evidence>
<dbReference type="Proteomes" id="UP000245942">
    <property type="component" value="Unassembled WGS sequence"/>
</dbReference>
<dbReference type="Pfam" id="PF00270">
    <property type="entry name" value="DEAD"/>
    <property type="match status" value="1"/>
</dbReference>
<proteinExistence type="inferred from homology"/>
<sequence length="818" mass="88938">MRLVVRGTGRAWANWRRGHRLDAIPALPSLLHTAGGSPVALAAPWLPHNLPAALYKQTPISRFRSYATLSSRSQEADVVYTHPDPVTSKGKAKAKDTEDAEGLHGQTAAEIAAKFEALGLSTGLSHQLIETYPFITSPTAAQSRMIPAVLARNDVLLRAHTGSGKSFGLLLALMAKPRVTFSKETETRSTTGTASLIVVPTNELAQQYLAWAKMLLPSTSATSLDSVIQVVVRGDQQLTPDQQVNKLIDRPPHILIATPRRALEILSQPQGSNILGLQTLQTLVLDEADSLLDLPGRFPSAKMVWNNMVHPPPGLTFLNEVMKIRGTFSGGQVVPSAGLEPSAGKRGDEIRPPERYRRTQHLANERLHAKGQGWLTPPKILKRYERPLQVVACSATTNAVLRHFLGAKTGWVRIGIKEQEQDELTFGRRPSRGRDQGVTGRWIDLTGMSGMTGLRSKADQVDIDSSASAGKAMPVELNHVCVIVDEGLPPTRTQQGPDGLGLLPAMRNLSQKRIRRSLQPPSETSKAGRRDEQEEAGEREEVAARAHELQEQNIVRSFQLPPSEVDTTMLESLAYTFALEGVTKALVFIPPQWSLRSTVTHLNQLGMPVVPLAELQKSAPSAEEAEASPRVSVIQSTSGRGLDIPHLSHVFILGMEAVRDPVQYAHLAGRTSRIGRDSKLNQERKAGTVITLVRGLTLEDARRNEEIALRHRNQAMGKANTTAQTLDAEGTVISPSPSSSSSSKRRIGRAGGEQTAPKRLLISSGEKKMSTIYARLGVRPGRVELKGMNEVDEAEAEDVDVDVEEVEGGGQMEKGSVL</sequence>
<dbReference type="AlphaFoldDB" id="A0A316U6Y2"/>
<dbReference type="GO" id="GO:0016787">
    <property type="term" value="F:hydrolase activity"/>
    <property type="evidence" value="ECO:0007669"/>
    <property type="project" value="UniProtKB-KW"/>
</dbReference>
<feature type="compositionally biased region" description="Acidic residues" evidence="6">
    <location>
        <begin position="790"/>
        <end position="807"/>
    </location>
</feature>
<name>A0A316U6Y2_9BASI</name>
<evidence type="ECO:0000259" key="8">
    <source>
        <dbReference type="PROSITE" id="PS51194"/>
    </source>
</evidence>
<dbReference type="GO" id="GO:0003723">
    <property type="term" value="F:RNA binding"/>
    <property type="evidence" value="ECO:0007669"/>
    <property type="project" value="UniProtKB-UniRule"/>
</dbReference>
<dbReference type="PROSITE" id="PS51192">
    <property type="entry name" value="HELICASE_ATP_BIND_1"/>
    <property type="match status" value="1"/>
</dbReference>
<dbReference type="RefSeq" id="XP_025347738.1">
    <property type="nucleotide sequence ID" value="XM_025492474.1"/>
</dbReference>
<keyword evidence="5" id="KW-0347">Helicase</keyword>
<comment type="similarity">
    <text evidence="5">Belongs to the DEAD box helicase family.</text>
</comment>
<comment type="catalytic activity">
    <reaction evidence="5">
        <text>ATP + H2O = ADP + phosphate + H(+)</text>
        <dbReference type="Rhea" id="RHEA:13065"/>
        <dbReference type="ChEBI" id="CHEBI:15377"/>
        <dbReference type="ChEBI" id="CHEBI:15378"/>
        <dbReference type="ChEBI" id="CHEBI:30616"/>
        <dbReference type="ChEBI" id="CHEBI:43474"/>
        <dbReference type="ChEBI" id="CHEBI:456216"/>
        <dbReference type="EC" id="3.6.4.13"/>
    </reaction>
</comment>
<dbReference type="PROSITE" id="PS51194">
    <property type="entry name" value="HELICASE_CTER"/>
    <property type="match status" value="1"/>
</dbReference>
<keyword evidence="3 5" id="KW-0067">ATP-binding</keyword>
<dbReference type="InterPro" id="IPR011545">
    <property type="entry name" value="DEAD/DEAH_box_helicase_dom"/>
</dbReference>
<feature type="region of interest" description="Disordered" evidence="6">
    <location>
        <begin position="727"/>
        <end position="759"/>
    </location>
</feature>
<feature type="domain" description="Helicase C-terminal" evidence="8">
    <location>
        <begin position="541"/>
        <end position="727"/>
    </location>
</feature>
<dbReference type="InterPro" id="IPR027417">
    <property type="entry name" value="P-loop_NTPase"/>
</dbReference>
<dbReference type="PANTHER" id="PTHR24031">
    <property type="entry name" value="RNA HELICASE"/>
    <property type="match status" value="1"/>
</dbReference>